<accession>A0ABQ7XLF7</accession>
<dbReference type="EMBL" id="JAGKQM010000019">
    <property type="protein sequence ID" value="KAH0856683.1"/>
    <property type="molecule type" value="Genomic_DNA"/>
</dbReference>
<reference evidence="4 5" key="1">
    <citation type="submission" date="2021-05" db="EMBL/GenBank/DDBJ databases">
        <title>Genome Assembly of Synthetic Allotetraploid Brassica napus Reveals Homoeologous Exchanges between Subgenomes.</title>
        <authorList>
            <person name="Davis J.T."/>
        </authorList>
    </citation>
    <scope>NUCLEOTIDE SEQUENCE [LARGE SCALE GENOMIC DNA]</scope>
    <source>
        <strain evidence="5">cv. Da-Ae</strain>
        <tissue evidence="4">Seedling</tissue>
    </source>
</reference>
<comment type="caution">
    <text evidence="4">The sequence shown here is derived from an EMBL/GenBank/DDBJ whole genome shotgun (WGS) entry which is preliminary data.</text>
</comment>
<dbReference type="PANTHER" id="PTHR31304">
    <property type="entry name" value="LOB DOMAIN-CONTAINING PROTEIN 38"/>
    <property type="match status" value="1"/>
</dbReference>
<dbReference type="PANTHER" id="PTHR31304:SF35">
    <property type="entry name" value="LOB DOMAIN-CONTAINING PROTEIN 37"/>
    <property type="match status" value="1"/>
</dbReference>
<evidence type="ECO:0000256" key="1">
    <source>
        <dbReference type="ARBA" id="ARBA00005474"/>
    </source>
</evidence>
<dbReference type="Proteomes" id="UP000824890">
    <property type="component" value="Unassembled WGS sequence"/>
</dbReference>
<gene>
    <name evidence="4" type="ORF">HID58_084944</name>
</gene>
<evidence type="ECO:0000313" key="4">
    <source>
        <dbReference type="EMBL" id="KAH0856683.1"/>
    </source>
</evidence>
<feature type="domain" description="LOB" evidence="3">
    <location>
        <begin position="128"/>
        <end position="231"/>
    </location>
</feature>
<dbReference type="InterPro" id="IPR004883">
    <property type="entry name" value="LOB"/>
</dbReference>
<sequence>MEGIFDHWILMADNIRREIVEADQQEENVGGLDAAVAENMDNEIQVEEIAEEDDALWYGNAMPTMFLEEYNMNEMFNPLSAVGERSDTREALKWKAWMEAANENVSISTNLEQGESSTKRYTRRKKNEAATVAVCSEKVAARIVSSGHWIESADAQGHATVFVAKFFGRAGLMSFISAVPESQRPALFQSLLYEACGRTVNPVNGAIGMLWTGNWRICQAAVETVLRGGSLRPIPELITHGGGFPSATSEEASEICAEMLKLQQNDGSSDRNIYNHSRFSSSRSRSTLDSSPRKRKLDISLNPSLPMKAVPSSTRHQSRTPSMNSEESMTTTTTFWDNSASGAQHGNGGGETSRLLNLFV</sequence>
<name>A0ABQ7XLF7_BRANA</name>
<evidence type="ECO:0000256" key="2">
    <source>
        <dbReference type="SAM" id="MobiDB-lite"/>
    </source>
</evidence>
<organism evidence="4 5">
    <name type="scientific">Brassica napus</name>
    <name type="common">Rape</name>
    <dbReference type="NCBI Taxonomy" id="3708"/>
    <lineage>
        <taxon>Eukaryota</taxon>
        <taxon>Viridiplantae</taxon>
        <taxon>Streptophyta</taxon>
        <taxon>Embryophyta</taxon>
        <taxon>Tracheophyta</taxon>
        <taxon>Spermatophyta</taxon>
        <taxon>Magnoliopsida</taxon>
        <taxon>eudicotyledons</taxon>
        <taxon>Gunneridae</taxon>
        <taxon>Pentapetalae</taxon>
        <taxon>rosids</taxon>
        <taxon>malvids</taxon>
        <taxon>Brassicales</taxon>
        <taxon>Brassicaceae</taxon>
        <taxon>Brassiceae</taxon>
        <taxon>Brassica</taxon>
    </lineage>
</organism>
<dbReference type="Pfam" id="PF03195">
    <property type="entry name" value="LOB"/>
    <property type="match status" value="1"/>
</dbReference>
<evidence type="ECO:0000313" key="5">
    <source>
        <dbReference type="Proteomes" id="UP000824890"/>
    </source>
</evidence>
<protein>
    <recommendedName>
        <fullName evidence="3">LOB domain-containing protein</fullName>
    </recommendedName>
</protein>
<keyword evidence="5" id="KW-1185">Reference proteome</keyword>
<dbReference type="PROSITE" id="PS50891">
    <property type="entry name" value="LOB"/>
    <property type="match status" value="1"/>
</dbReference>
<feature type="compositionally biased region" description="Polar residues" evidence="2">
    <location>
        <begin position="311"/>
        <end position="344"/>
    </location>
</feature>
<feature type="compositionally biased region" description="Low complexity" evidence="2">
    <location>
        <begin position="277"/>
        <end position="290"/>
    </location>
</feature>
<feature type="region of interest" description="Disordered" evidence="2">
    <location>
        <begin position="267"/>
        <end position="360"/>
    </location>
</feature>
<proteinExistence type="inferred from homology"/>
<evidence type="ECO:0000259" key="3">
    <source>
        <dbReference type="PROSITE" id="PS50891"/>
    </source>
</evidence>
<comment type="similarity">
    <text evidence="1">Belongs to the LOB domain-containing protein family.</text>
</comment>